<evidence type="ECO:0000313" key="3">
    <source>
        <dbReference type="Proteomes" id="UP000002624"/>
    </source>
</evidence>
<dbReference type="HOGENOM" id="CLU_2319655_0_0_1"/>
<feature type="region of interest" description="Disordered" evidence="1">
    <location>
        <begin position="70"/>
        <end position="99"/>
    </location>
</feature>
<sequence>MTALQGLSKRRDLPVPPGIGRGTNLWALLGRFAQVLVRMQAVPAGTGHMQIPPGPSERCPSAHVIDHCAVTTQPQRDRNGQSRRITSRETQDTEPSPSG</sequence>
<dbReference type="AlphaFoldDB" id="C6H7F8"/>
<organism evidence="2 3">
    <name type="scientific">Ajellomyces capsulatus (strain H143)</name>
    <name type="common">Darling's disease fungus</name>
    <name type="synonym">Histoplasma capsulatum</name>
    <dbReference type="NCBI Taxonomy" id="544712"/>
    <lineage>
        <taxon>Eukaryota</taxon>
        <taxon>Fungi</taxon>
        <taxon>Dikarya</taxon>
        <taxon>Ascomycota</taxon>
        <taxon>Pezizomycotina</taxon>
        <taxon>Eurotiomycetes</taxon>
        <taxon>Eurotiomycetidae</taxon>
        <taxon>Onygenales</taxon>
        <taxon>Ajellomycetaceae</taxon>
        <taxon>Histoplasma</taxon>
    </lineage>
</organism>
<dbReference type="EMBL" id="GG692420">
    <property type="protein sequence ID" value="EER44329.1"/>
    <property type="molecule type" value="Genomic_DNA"/>
</dbReference>
<feature type="compositionally biased region" description="Basic and acidic residues" evidence="1">
    <location>
        <begin position="75"/>
        <end position="91"/>
    </location>
</feature>
<reference evidence="3" key="1">
    <citation type="submission" date="2009-05" db="EMBL/GenBank/DDBJ databases">
        <title>The genome sequence of Ajellomyces capsulatus strain H143.</title>
        <authorList>
            <person name="Champion M."/>
            <person name="Cuomo C.A."/>
            <person name="Ma L.-J."/>
            <person name="Henn M.R."/>
            <person name="Sil A."/>
            <person name="Goldman B."/>
            <person name="Young S.K."/>
            <person name="Kodira C.D."/>
            <person name="Zeng Q."/>
            <person name="Koehrsen M."/>
            <person name="Alvarado L."/>
            <person name="Berlin A.M."/>
            <person name="Borenstein D."/>
            <person name="Chen Z."/>
            <person name="Engels R."/>
            <person name="Freedman E."/>
            <person name="Gellesch M."/>
            <person name="Goldberg J."/>
            <person name="Griggs A."/>
            <person name="Gujja S."/>
            <person name="Heiman D.I."/>
            <person name="Hepburn T.A."/>
            <person name="Howarth C."/>
            <person name="Jen D."/>
            <person name="Larson L."/>
            <person name="Lewis B."/>
            <person name="Mehta T."/>
            <person name="Park D."/>
            <person name="Pearson M."/>
            <person name="Roberts A."/>
            <person name="Saif S."/>
            <person name="Shea T.D."/>
            <person name="Shenoy N."/>
            <person name="Sisk P."/>
            <person name="Stolte C."/>
            <person name="Sykes S."/>
            <person name="Walk T."/>
            <person name="White J."/>
            <person name="Yandava C."/>
            <person name="Klein B."/>
            <person name="McEwen J.G."/>
            <person name="Puccia R."/>
            <person name="Goldman G.H."/>
            <person name="Felipe M.S."/>
            <person name="Nino-Vega G."/>
            <person name="San-Blas G."/>
            <person name="Taylor J.W."/>
            <person name="Mendoza L."/>
            <person name="Galagan J.E."/>
            <person name="Nusbaum C."/>
            <person name="Birren B.W."/>
        </authorList>
    </citation>
    <scope>NUCLEOTIDE SEQUENCE [LARGE SCALE GENOMIC DNA]</scope>
    <source>
        <strain evidence="3">H143</strain>
    </source>
</reference>
<gene>
    <name evidence="2" type="ORF">HCDG_02359</name>
</gene>
<evidence type="ECO:0000256" key="1">
    <source>
        <dbReference type="SAM" id="MobiDB-lite"/>
    </source>
</evidence>
<feature type="region of interest" description="Disordered" evidence="1">
    <location>
        <begin position="1"/>
        <end position="20"/>
    </location>
</feature>
<dbReference type="VEuPathDB" id="FungiDB:HCDG_02359"/>
<protein>
    <submittedName>
        <fullName evidence="2">Uncharacterized protein</fullName>
    </submittedName>
</protein>
<accession>C6H7F8</accession>
<evidence type="ECO:0000313" key="2">
    <source>
        <dbReference type="EMBL" id="EER44329.1"/>
    </source>
</evidence>
<dbReference type="Proteomes" id="UP000002624">
    <property type="component" value="Unassembled WGS sequence"/>
</dbReference>
<proteinExistence type="predicted"/>
<name>C6H7F8_AJECH</name>